<protein>
    <submittedName>
        <fullName evidence="1">Uncharacterized protein</fullName>
    </submittedName>
</protein>
<dbReference type="HOGENOM" id="CLU_1936342_0_0_4"/>
<reference evidence="2" key="1">
    <citation type="journal article" date="2010" name="PLoS ONE">
        <title>The complete genome sequence of Cupriavidus metallidurans strain CH34, a master survivalist in harsh and anthropogenic environments.</title>
        <authorList>
            <person name="Janssen P.J."/>
            <person name="Van Houdt R."/>
            <person name="Moors H."/>
            <person name="Monsieurs P."/>
            <person name="Morin N."/>
            <person name="Michaux A."/>
            <person name="Benotmane M.A."/>
            <person name="Leys N."/>
            <person name="Vallaeys T."/>
            <person name="Lapidus A."/>
            <person name="Monchy S."/>
            <person name="Medigue C."/>
            <person name="Taghavi S."/>
            <person name="McCorkle S."/>
            <person name="Dunn J."/>
            <person name="van der Lelie D."/>
            <person name="Mergeay M."/>
        </authorList>
    </citation>
    <scope>NUCLEOTIDE SEQUENCE [LARGE SCALE GENOMIC DNA]</scope>
    <source>
        <strain evidence="2">ATCC 43123 / DSM 2839 / NBRC 102507 / CH34</strain>
    </source>
</reference>
<dbReference type="Proteomes" id="UP000002429">
    <property type="component" value="Plasmid pMOL30"/>
</dbReference>
<sequence>MCTCASYQEARSRACTRLEFLEQEIDMDHTFETGAEIEGFLRSEGLTDASTGGGYSGWFLELQGQSGPWQIMISDWTTDSTNLQPGKPIGIALYAPGGVETQAEVLPNADGLRDALKRFKDAGVQQFGTV</sequence>
<keyword evidence="2" id="KW-1185">Reference proteome</keyword>
<organism evidence="1 2">
    <name type="scientific">Cupriavidus metallidurans (strain ATCC 43123 / DSM 2839 / NBRC 102507 / CH34)</name>
    <name type="common">Ralstonia metallidurans</name>
    <dbReference type="NCBI Taxonomy" id="266264"/>
    <lineage>
        <taxon>Bacteria</taxon>
        <taxon>Pseudomonadati</taxon>
        <taxon>Pseudomonadota</taxon>
        <taxon>Betaproteobacteria</taxon>
        <taxon>Burkholderiales</taxon>
        <taxon>Burkholderiaceae</taxon>
        <taxon>Cupriavidus</taxon>
    </lineage>
</organism>
<accession>Q1LAF7</accession>
<geneLocation type="plasmid" evidence="1 2">
    <name>pMOL30</name>
</geneLocation>
<dbReference type="EMBL" id="CP000354">
    <property type="protein sequence ID" value="ABF12869.1"/>
    <property type="molecule type" value="Genomic_DNA"/>
</dbReference>
<name>Q1LAF7_CUPMC</name>
<dbReference type="AlphaFoldDB" id="Q1LAF7"/>
<gene>
    <name evidence="1" type="ordered locus">Rmet_6010</name>
</gene>
<keyword evidence="1" id="KW-0614">Plasmid</keyword>
<dbReference type="KEGG" id="rme:Rmet_6010"/>
<evidence type="ECO:0000313" key="2">
    <source>
        <dbReference type="Proteomes" id="UP000002429"/>
    </source>
</evidence>
<evidence type="ECO:0000313" key="1">
    <source>
        <dbReference type="EMBL" id="ABF12869.1"/>
    </source>
</evidence>
<proteinExistence type="predicted"/>